<proteinExistence type="predicted"/>
<evidence type="ECO:0000313" key="1">
    <source>
        <dbReference type="EMBL" id="CNH10567.1"/>
    </source>
</evidence>
<dbReference type="EMBL" id="CQAW01000002">
    <property type="protein sequence ID" value="CNH10567.1"/>
    <property type="molecule type" value="Genomic_DNA"/>
</dbReference>
<evidence type="ECO:0000313" key="2">
    <source>
        <dbReference type="Proteomes" id="UP000041882"/>
    </source>
</evidence>
<sequence length="37" mass="4184">MGILGLLPNKVDEDESIENNEHLTCLTEKELAELENE</sequence>
<keyword evidence="2" id="KW-1185">Reference proteome</keyword>
<dbReference type="AlphaFoldDB" id="A0A0T9NI03"/>
<gene>
    <name evidence="1" type="ORF">ERS008472_00541</name>
</gene>
<reference evidence="2" key="1">
    <citation type="submission" date="2015-03" db="EMBL/GenBank/DDBJ databases">
        <authorList>
            <consortium name="Pathogen Informatics"/>
            <person name="Murphy D."/>
        </authorList>
    </citation>
    <scope>NUCLEOTIDE SEQUENCE [LARGE SCALE GENOMIC DNA]</scope>
    <source>
        <strain evidence="2">IP6945</strain>
    </source>
</reference>
<accession>A0A0T9NI03</accession>
<protein>
    <submittedName>
        <fullName evidence="1">Uncharacterized protein</fullName>
    </submittedName>
</protein>
<organism evidence="1 2">
    <name type="scientific">Yersinia thracica</name>
    <dbReference type="NCBI Taxonomy" id="2890319"/>
    <lineage>
        <taxon>Bacteria</taxon>
        <taxon>Pseudomonadati</taxon>
        <taxon>Pseudomonadota</taxon>
        <taxon>Gammaproteobacteria</taxon>
        <taxon>Enterobacterales</taxon>
        <taxon>Yersiniaceae</taxon>
        <taxon>Yersinia</taxon>
    </lineage>
</organism>
<dbReference type="Proteomes" id="UP000041882">
    <property type="component" value="Unassembled WGS sequence"/>
</dbReference>
<name>A0A0T9NI03_9GAMM</name>